<gene>
    <name evidence="1" type="primary">Nfu_g_1_006967</name>
</gene>
<evidence type="ECO:0000313" key="1">
    <source>
        <dbReference type="EMBL" id="SBR70352.1"/>
    </source>
</evidence>
<dbReference type="AlphaFoldDB" id="A0A1A8NNM7"/>
<reference evidence="1" key="2">
    <citation type="submission" date="2016-06" db="EMBL/GenBank/DDBJ databases">
        <title>The genome of a short-lived fish provides insights into sex chromosome evolution and the genetic control of aging.</title>
        <authorList>
            <person name="Reichwald K."/>
            <person name="Felder M."/>
            <person name="Petzold A."/>
            <person name="Koch P."/>
            <person name="Groth M."/>
            <person name="Platzer M."/>
        </authorList>
    </citation>
    <scope>NUCLEOTIDE SEQUENCE</scope>
    <source>
        <tissue evidence="1">Brain</tissue>
    </source>
</reference>
<proteinExistence type="predicted"/>
<sequence length="73" mass="8194">VTAAAEVLRQEADPSFAFQTAPGKTRHRAAPEPCSEQNLVPLQMMGEGHYGPTGLFWRHTQDRKWIFKVSNQA</sequence>
<accession>A0A1A8NNM7</accession>
<organism evidence="1">
    <name type="scientific">Nothobranchius pienaari</name>
    <dbReference type="NCBI Taxonomy" id="704102"/>
    <lineage>
        <taxon>Eukaryota</taxon>
        <taxon>Metazoa</taxon>
        <taxon>Chordata</taxon>
        <taxon>Craniata</taxon>
        <taxon>Vertebrata</taxon>
        <taxon>Euteleostomi</taxon>
        <taxon>Actinopterygii</taxon>
        <taxon>Neopterygii</taxon>
        <taxon>Teleostei</taxon>
        <taxon>Neoteleostei</taxon>
        <taxon>Acanthomorphata</taxon>
        <taxon>Ovalentaria</taxon>
        <taxon>Atherinomorphae</taxon>
        <taxon>Cyprinodontiformes</taxon>
        <taxon>Nothobranchiidae</taxon>
        <taxon>Nothobranchius</taxon>
    </lineage>
</organism>
<feature type="non-terminal residue" evidence="1">
    <location>
        <position position="1"/>
    </location>
</feature>
<protein>
    <submittedName>
        <fullName evidence="1">Uncharacterized protein</fullName>
    </submittedName>
</protein>
<name>A0A1A8NNM7_9TELE</name>
<dbReference type="EMBL" id="HAEG01003932">
    <property type="protein sequence ID" value="SBR70352.1"/>
    <property type="molecule type" value="Transcribed_RNA"/>
</dbReference>
<reference evidence="1" key="1">
    <citation type="submission" date="2016-05" db="EMBL/GenBank/DDBJ databases">
        <authorList>
            <person name="Lavstsen T."/>
            <person name="Jespersen J.S."/>
        </authorList>
    </citation>
    <scope>NUCLEOTIDE SEQUENCE</scope>
    <source>
        <tissue evidence="1">Brain</tissue>
    </source>
</reference>